<accession>A0AAU7JEV6</accession>
<proteinExistence type="predicted"/>
<reference evidence="2" key="1">
    <citation type="submission" date="2024-05" db="EMBL/GenBank/DDBJ databases">
        <authorList>
            <person name="Kim S."/>
            <person name="Heo J."/>
            <person name="Choi H."/>
            <person name="Choi Y."/>
            <person name="Kwon S.-W."/>
            <person name="Kim Y."/>
        </authorList>
    </citation>
    <scope>NUCLEOTIDE SEQUENCE</scope>
    <source>
        <strain evidence="2">KACC 23698</strain>
    </source>
</reference>
<dbReference type="EMBL" id="CP157484">
    <property type="protein sequence ID" value="XBO38736.1"/>
    <property type="molecule type" value="Genomic_DNA"/>
</dbReference>
<evidence type="ECO:0000259" key="1">
    <source>
        <dbReference type="PROSITE" id="PS50042"/>
    </source>
</evidence>
<dbReference type="SMART" id="SM00100">
    <property type="entry name" value="cNMP"/>
    <property type="match status" value="1"/>
</dbReference>
<dbReference type="InterPro" id="IPR018490">
    <property type="entry name" value="cNMP-bd_dom_sf"/>
</dbReference>
<dbReference type="InterPro" id="IPR050397">
    <property type="entry name" value="Env_Response_Regulators"/>
</dbReference>
<dbReference type="SUPFAM" id="SSF51206">
    <property type="entry name" value="cAMP-binding domain-like"/>
    <property type="match status" value="1"/>
</dbReference>
<dbReference type="GO" id="GO:0005829">
    <property type="term" value="C:cytosol"/>
    <property type="evidence" value="ECO:0007669"/>
    <property type="project" value="TreeGrafter"/>
</dbReference>
<dbReference type="PANTHER" id="PTHR24567:SF68">
    <property type="entry name" value="DNA-BINDING TRANSCRIPTIONAL DUAL REGULATOR CRP"/>
    <property type="match status" value="1"/>
</dbReference>
<dbReference type="InterPro" id="IPR014710">
    <property type="entry name" value="RmlC-like_jellyroll"/>
</dbReference>
<dbReference type="GO" id="GO:0003700">
    <property type="term" value="F:DNA-binding transcription factor activity"/>
    <property type="evidence" value="ECO:0007669"/>
    <property type="project" value="TreeGrafter"/>
</dbReference>
<organism evidence="2">
    <name type="scientific">Alsobacter sp. KACC 23698</name>
    <dbReference type="NCBI Taxonomy" id="3149229"/>
    <lineage>
        <taxon>Bacteria</taxon>
        <taxon>Pseudomonadati</taxon>
        <taxon>Pseudomonadota</taxon>
        <taxon>Alphaproteobacteria</taxon>
        <taxon>Hyphomicrobiales</taxon>
        <taxon>Alsobacteraceae</taxon>
        <taxon>Alsobacter</taxon>
    </lineage>
</organism>
<dbReference type="InterPro" id="IPR000595">
    <property type="entry name" value="cNMP-bd_dom"/>
</dbReference>
<gene>
    <name evidence="2" type="ORF">ABEG18_24080</name>
</gene>
<dbReference type="Gene3D" id="2.60.120.10">
    <property type="entry name" value="Jelly Rolls"/>
    <property type="match status" value="1"/>
</dbReference>
<dbReference type="CDD" id="cd00038">
    <property type="entry name" value="CAP_ED"/>
    <property type="match status" value="1"/>
</dbReference>
<dbReference type="PANTHER" id="PTHR24567">
    <property type="entry name" value="CRP FAMILY TRANSCRIPTIONAL REGULATORY PROTEIN"/>
    <property type="match status" value="1"/>
</dbReference>
<evidence type="ECO:0000313" key="2">
    <source>
        <dbReference type="EMBL" id="XBO38736.1"/>
    </source>
</evidence>
<sequence length="154" mass="16540">MALKRDIAVLHGLPLFGLLEDEALRLIAFAAEARVYAPGDILFRAGEPADGGYVVTSGRIALDAGDGREAVVVGPGTLLGELALIVETERPATAIVRESASVLRVTRNVFRRVMEEFPGSAARLHDAIVERSQQTAHRLEGIRRRFAAIDGGRA</sequence>
<feature type="domain" description="Cyclic nucleotide-binding" evidence="1">
    <location>
        <begin position="15"/>
        <end position="131"/>
    </location>
</feature>
<protein>
    <submittedName>
        <fullName evidence="2">Cyclic nucleotide-binding domain-containing protein</fullName>
    </submittedName>
</protein>
<dbReference type="PROSITE" id="PS50042">
    <property type="entry name" value="CNMP_BINDING_3"/>
    <property type="match status" value="1"/>
</dbReference>
<dbReference type="Pfam" id="PF00027">
    <property type="entry name" value="cNMP_binding"/>
    <property type="match status" value="1"/>
</dbReference>
<name>A0AAU7JEV6_9HYPH</name>
<dbReference type="AlphaFoldDB" id="A0AAU7JEV6"/>
<dbReference type="RefSeq" id="WP_406855576.1">
    <property type="nucleotide sequence ID" value="NZ_CP157484.1"/>
</dbReference>